<dbReference type="Proteomes" id="UP000198668">
    <property type="component" value="Unassembled WGS sequence"/>
</dbReference>
<feature type="transmembrane region" description="Helical" evidence="6">
    <location>
        <begin position="12"/>
        <end position="35"/>
    </location>
</feature>
<feature type="domain" description="DUF2179" evidence="7">
    <location>
        <begin position="222"/>
        <end position="276"/>
    </location>
</feature>
<reference evidence="8 9" key="1">
    <citation type="submission" date="2016-10" db="EMBL/GenBank/DDBJ databases">
        <authorList>
            <person name="de Groot N.N."/>
        </authorList>
    </citation>
    <scope>NUCLEOTIDE SEQUENCE [LARGE SCALE GENOMIC DNA]</scope>
    <source>
        <strain evidence="8 9">DSM 27630</strain>
    </source>
</reference>
<sequence>MKIHQKMIKDLLIITIGCGIYGFTLVNVNMANQLAEGGFTGISLILNSLVHIDPAYSTLFLNIPMILIGWKILGNQSFFYTIFGTVMLSVSLWIWQRIPVSIPLHHDLFIAAILAGLGGGVGSGLIYRAGGTTGGTDIIARIFEKKLGIPMGRTLLAFDVLVLLASLSYIDLSHMMYTLLASFVFTQIIDFIQEGAYAAKGILVISENSDEIADSLLETLGRGVTYLKAEGAYSKQEKNIIYCVMSPHEIVTAKTIISETDSSAFISILSVHEALGEGFSYNPKPRKKLFK</sequence>
<keyword evidence="5 6" id="KW-0472">Membrane</keyword>
<proteinExistence type="predicted"/>
<gene>
    <name evidence="8" type="ORF">SAMN04489868_11811</name>
</gene>
<dbReference type="InterPro" id="IPR015867">
    <property type="entry name" value="N-reg_PII/ATP_PRibTrfase_C"/>
</dbReference>
<evidence type="ECO:0000256" key="2">
    <source>
        <dbReference type="ARBA" id="ARBA00022475"/>
    </source>
</evidence>
<feature type="transmembrane region" description="Helical" evidence="6">
    <location>
        <begin position="78"/>
        <end position="96"/>
    </location>
</feature>
<evidence type="ECO:0000256" key="6">
    <source>
        <dbReference type="SAM" id="Phobius"/>
    </source>
</evidence>
<dbReference type="GO" id="GO:0005886">
    <property type="term" value="C:plasma membrane"/>
    <property type="evidence" value="ECO:0007669"/>
    <property type="project" value="UniProtKB-SubCell"/>
</dbReference>
<dbReference type="EMBL" id="FOQE01000018">
    <property type="protein sequence ID" value="SFH73635.1"/>
    <property type="molecule type" value="Genomic_DNA"/>
</dbReference>
<feature type="transmembrane region" description="Helical" evidence="6">
    <location>
        <begin position="108"/>
        <end position="127"/>
    </location>
</feature>
<dbReference type="Pfam" id="PF02588">
    <property type="entry name" value="YitT_membrane"/>
    <property type="match status" value="1"/>
</dbReference>
<keyword evidence="9" id="KW-1185">Reference proteome</keyword>
<keyword evidence="2" id="KW-1003">Cell membrane</keyword>
<keyword evidence="4 6" id="KW-1133">Transmembrane helix</keyword>
<evidence type="ECO:0000256" key="5">
    <source>
        <dbReference type="ARBA" id="ARBA00023136"/>
    </source>
</evidence>
<accession>A0A1I3CGP7</accession>
<feature type="transmembrane region" description="Helical" evidence="6">
    <location>
        <begin position="147"/>
        <end position="169"/>
    </location>
</feature>
<dbReference type="InterPro" id="IPR019264">
    <property type="entry name" value="DUF2179"/>
</dbReference>
<evidence type="ECO:0000256" key="4">
    <source>
        <dbReference type="ARBA" id="ARBA00022989"/>
    </source>
</evidence>
<dbReference type="Gene3D" id="3.30.70.120">
    <property type="match status" value="1"/>
</dbReference>
<evidence type="ECO:0000313" key="9">
    <source>
        <dbReference type="Proteomes" id="UP000198668"/>
    </source>
</evidence>
<feature type="transmembrane region" description="Helical" evidence="6">
    <location>
        <begin position="55"/>
        <end position="73"/>
    </location>
</feature>
<dbReference type="AlphaFoldDB" id="A0A1I3CGP7"/>
<dbReference type="InterPro" id="IPR003740">
    <property type="entry name" value="YitT"/>
</dbReference>
<evidence type="ECO:0000259" key="7">
    <source>
        <dbReference type="Pfam" id="PF10035"/>
    </source>
</evidence>
<evidence type="ECO:0000256" key="3">
    <source>
        <dbReference type="ARBA" id="ARBA00022692"/>
    </source>
</evidence>
<keyword evidence="3 6" id="KW-0812">Transmembrane</keyword>
<dbReference type="PIRSF" id="PIRSF006483">
    <property type="entry name" value="Membrane_protein_YitT"/>
    <property type="match status" value="1"/>
</dbReference>
<dbReference type="CDD" id="cd16380">
    <property type="entry name" value="YitT_C"/>
    <property type="match status" value="1"/>
</dbReference>
<evidence type="ECO:0000256" key="1">
    <source>
        <dbReference type="ARBA" id="ARBA00004651"/>
    </source>
</evidence>
<dbReference type="PANTHER" id="PTHR33545">
    <property type="entry name" value="UPF0750 MEMBRANE PROTEIN YITT-RELATED"/>
    <property type="match status" value="1"/>
</dbReference>
<name>A0A1I3CGP7_9LACT</name>
<dbReference type="Pfam" id="PF10035">
    <property type="entry name" value="DUF2179"/>
    <property type="match status" value="1"/>
</dbReference>
<evidence type="ECO:0000313" key="8">
    <source>
        <dbReference type="EMBL" id="SFH73635.1"/>
    </source>
</evidence>
<protein>
    <submittedName>
        <fullName evidence="8">Uncharacterized membrane-anchored protein YitT, contains DUF161 and DUF2179 domains</fullName>
    </submittedName>
</protein>
<organism evidence="8 9">
    <name type="scientific">Pisciglobus halotolerans</name>
    <dbReference type="NCBI Taxonomy" id="745365"/>
    <lineage>
        <taxon>Bacteria</taxon>
        <taxon>Bacillati</taxon>
        <taxon>Bacillota</taxon>
        <taxon>Bacilli</taxon>
        <taxon>Lactobacillales</taxon>
        <taxon>Carnobacteriaceae</taxon>
    </lineage>
</organism>
<dbReference type="InterPro" id="IPR051461">
    <property type="entry name" value="UPF0750_membrane"/>
</dbReference>
<comment type="subcellular location">
    <subcellularLocation>
        <location evidence="1">Cell membrane</location>
        <topology evidence="1">Multi-pass membrane protein</topology>
    </subcellularLocation>
</comment>
<dbReference type="PANTHER" id="PTHR33545:SF10">
    <property type="entry name" value="UPF0750 MEMBRANE PROTEIN YPJC"/>
    <property type="match status" value="1"/>
</dbReference>